<evidence type="ECO:0000313" key="4">
    <source>
        <dbReference type="Proteomes" id="UP000184212"/>
    </source>
</evidence>
<proteinExistence type="predicted"/>
<name>A0A1M5XU42_9BACT</name>
<evidence type="ECO:0000256" key="1">
    <source>
        <dbReference type="SAM" id="Phobius"/>
    </source>
</evidence>
<reference evidence="3 4" key="1">
    <citation type="submission" date="2016-11" db="EMBL/GenBank/DDBJ databases">
        <authorList>
            <person name="Jaros S."/>
            <person name="Januszkiewicz K."/>
            <person name="Wedrychowicz H."/>
        </authorList>
    </citation>
    <scope>NUCLEOTIDE SEQUENCE [LARGE SCALE GENOMIC DNA]</scope>
    <source>
        <strain evidence="3 4">DSM 24574</strain>
    </source>
</reference>
<keyword evidence="3" id="KW-0808">Transferase</keyword>
<dbReference type="InterPro" id="IPR010559">
    <property type="entry name" value="Sig_transdc_His_kin_internal"/>
</dbReference>
<feature type="domain" description="Signal transduction histidine kinase internal region" evidence="2">
    <location>
        <begin position="177"/>
        <end position="254"/>
    </location>
</feature>
<dbReference type="PANTHER" id="PTHR34220:SF7">
    <property type="entry name" value="SENSOR HISTIDINE KINASE YPDA"/>
    <property type="match status" value="1"/>
</dbReference>
<keyword evidence="1" id="KW-0812">Transmembrane</keyword>
<dbReference type="STRING" id="947013.SAMN04488109_6874"/>
<dbReference type="AlphaFoldDB" id="A0A1M5XU42"/>
<dbReference type="Pfam" id="PF06580">
    <property type="entry name" value="His_kinase"/>
    <property type="match status" value="1"/>
</dbReference>
<evidence type="ECO:0000259" key="2">
    <source>
        <dbReference type="Pfam" id="PF06580"/>
    </source>
</evidence>
<accession>A0A1M5XU42</accession>
<organism evidence="3 4">
    <name type="scientific">Chryseolinea serpens</name>
    <dbReference type="NCBI Taxonomy" id="947013"/>
    <lineage>
        <taxon>Bacteria</taxon>
        <taxon>Pseudomonadati</taxon>
        <taxon>Bacteroidota</taxon>
        <taxon>Cytophagia</taxon>
        <taxon>Cytophagales</taxon>
        <taxon>Fulvivirgaceae</taxon>
        <taxon>Chryseolinea</taxon>
    </lineage>
</organism>
<gene>
    <name evidence="3" type="ORF">SAMN04488109_6874</name>
</gene>
<feature type="transmembrane region" description="Helical" evidence="1">
    <location>
        <begin position="55"/>
        <end position="75"/>
    </location>
</feature>
<dbReference type="EMBL" id="FQWQ01000007">
    <property type="protein sequence ID" value="SHI03259.1"/>
    <property type="molecule type" value="Genomic_DNA"/>
</dbReference>
<keyword evidence="1" id="KW-1133">Transmembrane helix</keyword>
<keyword evidence="3" id="KW-0418">Kinase</keyword>
<dbReference type="OrthoDB" id="9792992at2"/>
<dbReference type="GO" id="GO:0000155">
    <property type="term" value="F:phosphorelay sensor kinase activity"/>
    <property type="evidence" value="ECO:0007669"/>
    <property type="project" value="InterPro"/>
</dbReference>
<feature type="transmembrane region" description="Helical" evidence="1">
    <location>
        <begin position="80"/>
        <end position="99"/>
    </location>
</feature>
<protein>
    <submittedName>
        <fullName evidence="3">Histidine kinase</fullName>
    </submittedName>
</protein>
<dbReference type="SUPFAM" id="SSF55874">
    <property type="entry name" value="ATPase domain of HSP90 chaperone/DNA topoisomerase II/histidine kinase"/>
    <property type="match status" value="1"/>
</dbReference>
<evidence type="ECO:0000313" key="3">
    <source>
        <dbReference type="EMBL" id="SHI03259.1"/>
    </source>
</evidence>
<dbReference type="GO" id="GO:0016020">
    <property type="term" value="C:membrane"/>
    <property type="evidence" value="ECO:0007669"/>
    <property type="project" value="InterPro"/>
</dbReference>
<dbReference type="PANTHER" id="PTHR34220">
    <property type="entry name" value="SENSOR HISTIDINE KINASE YPDA"/>
    <property type="match status" value="1"/>
</dbReference>
<sequence length="365" mass="42001">MLIAFYKRLHFEDHYVRWVLHVLFWVVVYVFFIYLKKPLLGLSYEETGLVVLKDLVTIGAIFYFLSYVVITQCLLKKRFLLTLLSIILIYYFYATTVYLEFKFISRLIVIPGRGYQAYGQRILSAGYRGILTLQNGAEIALDLTYLLAPALIVKLFVALVKLSRQALKLEMDNLNLELAFLKAQINPHFLFNALNNVYSLALVRSEKTADTVLRLSDLMRYTLYESNASKVPLEKEIRFFRNYVELERIRHSSRVTISFEVEGELDDLVIAPLIIFPFLENAFKHGINSSIASSWVRIDVKVADGKLRVEIKNTRFPNAHAPRTVGGIGIPNTKKRLNLLYPDKHSIHIVGEEDVFLVTLEIGLV</sequence>
<feature type="transmembrane region" description="Helical" evidence="1">
    <location>
        <begin position="15"/>
        <end position="35"/>
    </location>
</feature>
<dbReference type="Proteomes" id="UP000184212">
    <property type="component" value="Unassembled WGS sequence"/>
</dbReference>
<dbReference type="Gene3D" id="3.30.565.10">
    <property type="entry name" value="Histidine kinase-like ATPase, C-terminal domain"/>
    <property type="match status" value="1"/>
</dbReference>
<dbReference type="InterPro" id="IPR036890">
    <property type="entry name" value="HATPase_C_sf"/>
</dbReference>
<keyword evidence="4" id="KW-1185">Reference proteome</keyword>
<keyword evidence="1" id="KW-0472">Membrane</keyword>
<dbReference type="InterPro" id="IPR050640">
    <property type="entry name" value="Bact_2-comp_sensor_kinase"/>
</dbReference>